<dbReference type="InterPro" id="IPR003594">
    <property type="entry name" value="HATPase_dom"/>
</dbReference>
<keyword evidence="8" id="KW-0067">ATP-binding</keyword>
<dbReference type="InterPro" id="IPR011712">
    <property type="entry name" value="Sig_transdc_His_kin_sub3_dim/P"/>
</dbReference>
<reference evidence="13 14" key="1">
    <citation type="journal article" date="2017" name="Front. Microbiol.">
        <title>Genome Sequence of Desulfurella amilsii Strain TR1 and Comparative Genomics of Desulfurellaceae Family.</title>
        <authorList>
            <person name="Florentino A.P."/>
            <person name="Stams A.J."/>
            <person name="Sanchez-Andrea I."/>
        </authorList>
    </citation>
    <scope>NUCLEOTIDE SEQUENCE [LARGE SCALE GENOMIC DNA]</scope>
    <source>
        <strain evidence="13 14">TR1</strain>
    </source>
</reference>
<comment type="subcellular location">
    <subcellularLocation>
        <location evidence="2">Membrane</location>
    </subcellularLocation>
</comment>
<feature type="domain" description="Histidine kinase" evidence="11">
    <location>
        <begin position="257"/>
        <end position="449"/>
    </location>
</feature>
<evidence type="ECO:0000256" key="7">
    <source>
        <dbReference type="ARBA" id="ARBA00022777"/>
    </source>
</evidence>
<dbReference type="Pfam" id="PF07730">
    <property type="entry name" value="HisKA_3"/>
    <property type="match status" value="1"/>
</dbReference>
<dbReference type="InterPro" id="IPR003660">
    <property type="entry name" value="HAMP_dom"/>
</dbReference>
<proteinExistence type="predicted"/>
<evidence type="ECO:0000256" key="1">
    <source>
        <dbReference type="ARBA" id="ARBA00000085"/>
    </source>
</evidence>
<evidence type="ECO:0000256" key="6">
    <source>
        <dbReference type="ARBA" id="ARBA00022741"/>
    </source>
</evidence>
<evidence type="ECO:0000256" key="3">
    <source>
        <dbReference type="ARBA" id="ARBA00012438"/>
    </source>
</evidence>
<keyword evidence="14" id="KW-1185">Reference proteome</keyword>
<dbReference type="EC" id="2.7.13.3" evidence="3"/>
<dbReference type="Pfam" id="PF02518">
    <property type="entry name" value="HATPase_c"/>
    <property type="match status" value="1"/>
</dbReference>
<dbReference type="InterPro" id="IPR050482">
    <property type="entry name" value="Sensor_HK_TwoCompSys"/>
</dbReference>
<keyword evidence="7 13" id="KW-0418">Kinase</keyword>
<dbReference type="Gene3D" id="3.30.565.10">
    <property type="entry name" value="Histidine kinase-like ATPase, C-terminal domain"/>
    <property type="match status" value="1"/>
</dbReference>
<dbReference type="PANTHER" id="PTHR24421:SF10">
    <property type="entry name" value="NITRATE_NITRITE SENSOR PROTEIN NARQ"/>
    <property type="match status" value="1"/>
</dbReference>
<dbReference type="CDD" id="cd16917">
    <property type="entry name" value="HATPase_UhpB-NarQ-NarX-like"/>
    <property type="match status" value="1"/>
</dbReference>
<organism evidence="13 14">
    <name type="scientific">Desulfurella amilsii</name>
    <dbReference type="NCBI Taxonomy" id="1562698"/>
    <lineage>
        <taxon>Bacteria</taxon>
        <taxon>Pseudomonadati</taxon>
        <taxon>Campylobacterota</taxon>
        <taxon>Desulfurellia</taxon>
        <taxon>Desulfurellales</taxon>
        <taxon>Desulfurellaceae</taxon>
        <taxon>Desulfurella</taxon>
    </lineage>
</organism>
<dbReference type="InterPro" id="IPR036890">
    <property type="entry name" value="HATPase_C_sf"/>
</dbReference>
<evidence type="ECO:0000313" key="13">
    <source>
        <dbReference type="EMBL" id="OSS41108.1"/>
    </source>
</evidence>
<evidence type="ECO:0000259" key="11">
    <source>
        <dbReference type="PROSITE" id="PS50109"/>
    </source>
</evidence>
<dbReference type="AlphaFoldDB" id="A0A1X4XUB7"/>
<keyword evidence="9" id="KW-0902">Two-component regulatory system</keyword>
<protein>
    <recommendedName>
        <fullName evidence="3">histidine kinase</fullName>
        <ecNumber evidence="3">2.7.13.3</ecNumber>
    </recommendedName>
</protein>
<dbReference type="GO" id="GO:0046983">
    <property type="term" value="F:protein dimerization activity"/>
    <property type="evidence" value="ECO:0007669"/>
    <property type="project" value="InterPro"/>
</dbReference>
<accession>A0A1X4XUB7</accession>
<dbReference type="PANTHER" id="PTHR24421">
    <property type="entry name" value="NITRATE/NITRITE SENSOR PROTEIN NARX-RELATED"/>
    <property type="match status" value="1"/>
</dbReference>
<dbReference type="GO" id="GO:0016020">
    <property type="term" value="C:membrane"/>
    <property type="evidence" value="ECO:0007669"/>
    <property type="project" value="UniProtKB-SubCell"/>
</dbReference>
<dbReference type="STRING" id="1562698.DESAMIL20_2046"/>
<dbReference type="Proteomes" id="UP000194141">
    <property type="component" value="Unassembled WGS sequence"/>
</dbReference>
<evidence type="ECO:0000313" key="14">
    <source>
        <dbReference type="Proteomes" id="UP000194141"/>
    </source>
</evidence>
<evidence type="ECO:0000256" key="2">
    <source>
        <dbReference type="ARBA" id="ARBA00004370"/>
    </source>
</evidence>
<evidence type="ECO:0000256" key="5">
    <source>
        <dbReference type="ARBA" id="ARBA00022679"/>
    </source>
</evidence>
<dbReference type="PROSITE" id="PS50109">
    <property type="entry name" value="HIS_KIN"/>
    <property type="match status" value="1"/>
</dbReference>
<evidence type="ECO:0000259" key="12">
    <source>
        <dbReference type="PROSITE" id="PS50885"/>
    </source>
</evidence>
<dbReference type="EMBL" id="MDSU01000020">
    <property type="protein sequence ID" value="OSS41108.1"/>
    <property type="molecule type" value="Genomic_DNA"/>
</dbReference>
<dbReference type="GO" id="GO:0000155">
    <property type="term" value="F:phosphorelay sensor kinase activity"/>
    <property type="evidence" value="ECO:0007669"/>
    <property type="project" value="InterPro"/>
</dbReference>
<feature type="domain" description="HAMP" evidence="12">
    <location>
        <begin position="176"/>
        <end position="231"/>
    </location>
</feature>
<keyword evidence="10" id="KW-0812">Transmembrane</keyword>
<dbReference type="InterPro" id="IPR005467">
    <property type="entry name" value="His_kinase_dom"/>
</dbReference>
<keyword evidence="4" id="KW-0597">Phosphoprotein</keyword>
<feature type="transmembrane region" description="Helical" evidence="10">
    <location>
        <begin position="9"/>
        <end position="31"/>
    </location>
</feature>
<comment type="catalytic activity">
    <reaction evidence="1">
        <text>ATP + protein L-histidine = ADP + protein N-phospho-L-histidine.</text>
        <dbReference type="EC" id="2.7.13.3"/>
    </reaction>
</comment>
<gene>
    <name evidence="13" type="ORF">DESAMIL20_2046</name>
</gene>
<evidence type="ECO:0000256" key="9">
    <source>
        <dbReference type="ARBA" id="ARBA00023012"/>
    </source>
</evidence>
<keyword evidence="10" id="KW-0472">Membrane</keyword>
<name>A0A1X4XUB7_9BACT</name>
<dbReference type="SUPFAM" id="SSF55874">
    <property type="entry name" value="ATPase domain of HSP90 chaperone/DNA topoisomerase II/histidine kinase"/>
    <property type="match status" value="1"/>
</dbReference>
<dbReference type="Gene3D" id="1.20.5.1930">
    <property type="match status" value="1"/>
</dbReference>
<comment type="caution">
    <text evidence="13">The sequence shown here is derived from an EMBL/GenBank/DDBJ whole genome shotgun (WGS) entry which is preliminary data.</text>
</comment>
<evidence type="ECO:0000256" key="8">
    <source>
        <dbReference type="ARBA" id="ARBA00022840"/>
    </source>
</evidence>
<dbReference type="GO" id="GO:0005524">
    <property type="term" value="F:ATP binding"/>
    <property type="evidence" value="ECO:0007669"/>
    <property type="project" value="UniProtKB-KW"/>
</dbReference>
<dbReference type="PROSITE" id="PS50885">
    <property type="entry name" value="HAMP"/>
    <property type="match status" value="1"/>
</dbReference>
<keyword evidence="6" id="KW-0547">Nucleotide-binding</keyword>
<feature type="transmembrane region" description="Helical" evidence="10">
    <location>
        <begin position="156"/>
        <end position="179"/>
    </location>
</feature>
<keyword evidence="10" id="KW-1133">Transmembrane helix</keyword>
<dbReference type="Gene3D" id="6.10.340.10">
    <property type="match status" value="1"/>
</dbReference>
<evidence type="ECO:0000256" key="4">
    <source>
        <dbReference type="ARBA" id="ARBA00022553"/>
    </source>
</evidence>
<keyword evidence="5" id="KW-0808">Transferase</keyword>
<sequence>MIKKYRISLFYKAILLSLIFILISSVALVLFEYYKFQGRYYKLFEGFGKRKSQELKMELANPLKQNDAKRIQNILHATIVGSPFIKVACVKTQTGSILCNKNTYRYLFSVQDKKIVKLENTRIYLTKANVDNSSSILIGVSLKDADLFFLDFLKKIILLFLFGGFVLILISIIFLNTFIKPIKVLRKAIESIIHNGNYQQLKVNKLLKNDEIGLLFDSFNLMSYNLQRHEEEIKKQQSIISNLIKRLISIQEEEKKKIARELHDQLSQTLVYVKLQLDILRRNVGYRNEISSLSNLISDELSNIHDICFSLRPITLDTLGLSSALKNFVGNLQKNASFNIHLDITNLDASTLNSEISTCVFRVIQEAVMNSIKYAKPHNIYIHLSTHDDQINGYIKDDGIGFEINDTEIPKKQHFGIVIMKERCAILNGKLNIISKIDEGTTVSFEVPT</sequence>
<evidence type="ECO:0000256" key="10">
    <source>
        <dbReference type="SAM" id="Phobius"/>
    </source>
</evidence>
<dbReference type="CDD" id="cd06225">
    <property type="entry name" value="HAMP"/>
    <property type="match status" value="1"/>
</dbReference>